<dbReference type="AlphaFoldDB" id="A0AAV7MCS4"/>
<evidence type="ECO:0000256" key="1">
    <source>
        <dbReference type="SAM" id="MobiDB-lite"/>
    </source>
</evidence>
<evidence type="ECO:0000313" key="2">
    <source>
        <dbReference type="EMBL" id="KAJ1101337.1"/>
    </source>
</evidence>
<evidence type="ECO:0000313" key="3">
    <source>
        <dbReference type="Proteomes" id="UP001066276"/>
    </source>
</evidence>
<comment type="caution">
    <text evidence="2">The sequence shown here is derived from an EMBL/GenBank/DDBJ whole genome shotgun (WGS) entry which is preliminary data.</text>
</comment>
<organism evidence="2 3">
    <name type="scientific">Pleurodeles waltl</name>
    <name type="common">Iberian ribbed newt</name>
    <dbReference type="NCBI Taxonomy" id="8319"/>
    <lineage>
        <taxon>Eukaryota</taxon>
        <taxon>Metazoa</taxon>
        <taxon>Chordata</taxon>
        <taxon>Craniata</taxon>
        <taxon>Vertebrata</taxon>
        <taxon>Euteleostomi</taxon>
        <taxon>Amphibia</taxon>
        <taxon>Batrachia</taxon>
        <taxon>Caudata</taxon>
        <taxon>Salamandroidea</taxon>
        <taxon>Salamandridae</taxon>
        <taxon>Pleurodelinae</taxon>
        <taxon>Pleurodeles</taxon>
    </lineage>
</organism>
<dbReference type="Proteomes" id="UP001066276">
    <property type="component" value="Chromosome 10"/>
</dbReference>
<accession>A0AAV7MCS4</accession>
<name>A0AAV7MCS4_PLEWA</name>
<gene>
    <name evidence="2" type="ORF">NDU88_006406</name>
</gene>
<feature type="region of interest" description="Disordered" evidence="1">
    <location>
        <begin position="1"/>
        <end position="52"/>
    </location>
</feature>
<protein>
    <submittedName>
        <fullName evidence="2">Uncharacterized protein</fullName>
    </submittedName>
</protein>
<proteinExistence type="predicted"/>
<dbReference type="EMBL" id="JANPWB010000014">
    <property type="protein sequence ID" value="KAJ1101337.1"/>
    <property type="molecule type" value="Genomic_DNA"/>
</dbReference>
<reference evidence="2" key="1">
    <citation type="journal article" date="2022" name="bioRxiv">
        <title>Sequencing and chromosome-scale assembly of the giantPleurodeles waltlgenome.</title>
        <authorList>
            <person name="Brown T."/>
            <person name="Elewa A."/>
            <person name="Iarovenko S."/>
            <person name="Subramanian E."/>
            <person name="Araus A.J."/>
            <person name="Petzold A."/>
            <person name="Susuki M."/>
            <person name="Suzuki K.-i.T."/>
            <person name="Hayashi T."/>
            <person name="Toyoda A."/>
            <person name="Oliveira C."/>
            <person name="Osipova E."/>
            <person name="Leigh N.D."/>
            <person name="Simon A."/>
            <person name="Yun M.H."/>
        </authorList>
    </citation>
    <scope>NUCLEOTIDE SEQUENCE</scope>
    <source>
        <strain evidence="2">20211129_DDA</strain>
        <tissue evidence="2">Liver</tissue>
    </source>
</reference>
<keyword evidence="3" id="KW-1185">Reference proteome</keyword>
<sequence>MLNATLQRSGGHKPVGPGVGPHLRRTVLPLSATEPRSAGDAEAEPSLVTKTEEGGALETLAHLDVTLKSHSTQFDKVLQDILDTKTSGLLDPADPRDTKSCVACWGELLGLGMRIH</sequence>